<protein>
    <recommendedName>
        <fullName evidence="4">DUF2238 domain-containing protein</fullName>
    </recommendedName>
</protein>
<feature type="transmembrane region" description="Helical" evidence="1">
    <location>
        <begin position="36"/>
        <end position="52"/>
    </location>
</feature>
<organism evidence="2 3">
    <name type="scientific">Phormidium tenue NIES-30</name>
    <dbReference type="NCBI Taxonomy" id="549789"/>
    <lineage>
        <taxon>Bacteria</taxon>
        <taxon>Bacillati</taxon>
        <taxon>Cyanobacteriota</taxon>
        <taxon>Cyanophyceae</taxon>
        <taxon>Oscillatoriophycideae</taxon>
        <taxon>Oscillatoriales</taxon>
        <taxon>Oscillatoriaceae</taxon>
        <taxon>Phormidium</taxon>
    </lineage>
</organism>
<comment type="caution">
    <text evidence="2">The sequence shown here is derived from an EMBL/GenBank/DDBJ whole genome shotgun (WGS) entry which is preliminary data.</text>
</comment>
<reference evidence="2 3" key="1">
    <citation type="submission" date="2016-11" db="EMBL/GenBank/DDBJ databases">
        <title>Draft Genome Sequences of Nine Cyanobacterial Strains from Diverse Habitats.</title>
        <authorList>
            <person name="Zhu T."/>
            <person name="Hou S."/>
            <person name="Lu X."/>
            <person name="Hess W.R."/>
        </authorList>
    </citation>
    <scope>NUCLEOTIDE SEQUENCE [LARGE SCALE GENOMIC DNA]</scope>
    <source>
        <strain evidence="2 3">NIES-30</strain>
    </source>
</reference>
<dbReference type="Proteomes" id="UP000185557">
    <property type="component" value="Unassembled WGS sequence"/>
</dbReference>
<dbReference type="InterPro" id="IPR014509">
    <property type="entry name" value="YjdF-like"/>
</dbReference>
<name>A0A1U7J2D4_9CYAN</name>
<feature type="transmembrane region" description="Helical" evidence="1">
    <location>
        <begin position="119"/>
        <end position="139"/>
    </location>
</feature>
<evidence type="ECO:0000313" key="2">
    <source>
        <dbReference type="EMBL" id="OKH46216.1"/>
    </source>
</evidence>
<feature type="transmembrane region" description="Helical" evidence="1">
    <location>
        <begin position="59"/>
        <end position="77"/>
    </location>
</feature>
<evidence type="ECO:0000256" key="1">
    <source>
        <dbReference type="SAM" id="Phobius"/>
    </source>
</evidence>
<keyword evidence="1" id="KW-0472">Membrane</keyword>
<dbReference type="EMBL" id="MRCG01000014">
    <property type="protein sequence ID" value="OKH46216.1"/>
    <property type="molecule type" value="Genomic_DNA"/>
</dbReference>
<proteinExistence type="predicted"/>
<accession>A0A1U7J2D4</accession>
<keyword evidence="1" id="KW-0812">Transmembrane</keyword>
<feature type="transmembrane region" description="Helical" evidence="1">
    <location>
        <begin position="89"/>
        <end position="107"/>
    </location>
</feature>
<dbReference type="AlphaFoldDB" id="A0A1U7J2D4"/>
<dbReference type="Pfam" id="PF09997">
    <property type="entry name" value="DUF2238"/>
    <property type="match status" value="1"/>
</dbReference>
<keyword evidence="3" id="KW-1185">Reference proteome</keyword>
<gene>
    <name evidence="2" type="ORF">NIES30_18005</name>
</gene>
<evidence type="ECO:0008006" key="4">
    <source>
        <dbReference type="Google" id="ProtNLM"/>
    </source>
</evidence>
<dbReference type="STRING" id="549789.NIES30_18005"/>
<evidence type="ECO:0000313" key="3">
    <source>
        <dbReference type="Proteomes" id="UP000185557"/>
    </source>
</evidence>
<keyword evidence="1" id="KW-1133">Transmembrane helix</keyword>
<feature type="transmembrane region" description="Helical" evidence="1">
    <location>
        <begin position="12"/>
        <end position="30"/>
    </location>
</feature>
<feature type="transmembrane region" description="Helical" evidence="1">
    <location>
        <begin position="159"/>
        <end position="180"/>
    </location>
</feature>
<sequence>MVSINWKGYRFAAWIGQTLLGIAVLTTTIQGKWQDAIALALFLIVSLVFVVKDDRLPTLFDFLFVLAALLNAGGWVWGWFYAPGLYDELVHGFTMFSITLALSFLVYGPMLPIFRQHKLLYLVAITSFGIAIGALWEIAEWLAGKILAVDVIGNVDDTVTDMIMDTLGSGLAAITSLWALQKWTDLSVEKEAGRSHLSHHK</sequence>
<dbReference type="OrthoDB" id="4966203at2"/>